<dbReference type="Pfam" id="PF00887">
    <property type="entry name" value="ACBP"/>
    <property type="match status" value="1"/>
</dbReference>
<reference evidence="3 4" key="1">
    <citation type="submission" date="2019-12" db="EMBL/GenBank/DDBJ databases">
        <title>Chromosome-level assembly of the Caenorhabditis remanei genome.</title>
        <authorList>
            <person name="Teterina A.A."/>
            <person name="Willis J.H."/>
            <person name="Phillips P.C."/>
        </authorList>
    </citation>
    <scope>NUCLEOTIDE SEQUENCE [LARGE SCALE GENOMIC DNA]</scope>
    <source>
        <strain evidence="3 4">PX506</strain>
        <tissue evidence="3">Whole organism</tissue>
    </source>
</reference>
<dbReference type="Gene3D" id="1.20.80.10">
    <property type="match status" value="1"/>
</dbReference>
<feature type="domain" description="ACB" evidence="2">
    <location>
        <begin position="1"/>
        <end position="109"/>
    </location>
</feature>
<dbReference type="InterPro" id="IPR035984">
    <property type="entry name" value="Acyl-CoA-binding_sf"/>
</dbReference>
<dbReference type="InterPro" id="IPR014352">
    <property type="entry name" value="FERM/acyl-CoA-bd_prot_sf"/>
</dbReference>
<protein>
    <recommendedName>
        <fullName evidence="2">ACB domain-containing protein</fullName>
    </recommendedName>
</protein>
<evidence type="ECO:0000313" key="3">
    <source>
        <dbReference type="EMBL" id="KAF1761757.1"/>
    </source>
</evidence>
<organism evidence="3 4">
    <name type="scientific">Caenorhabditis remanei</name>
    <name type="common">Caenorhabditis vulgaris</name>
    <dbReference type="NCBI Taxonomy" id="31234"/>
    <lineage>
        <taxon>Eukaryota</taxon>
        <taxon>Metazoa</taxon>
        <taxon>Ecdysozoa</taxon>
        <taxon>Nematoda</taxon>
        <taxon>Chromadorea</taxon>
        <taxon>Rhabditida</taxon>
        <taxon>Rhabditina</taxon>
        <taxon>Rhabditomorpha</taxon>
        <taxon>Rhabditoidea</taxon>
        <taxon>Rhabditidae</taxon>
        <taxon>Peloderinae</taxon>
        <taxon>Caenorhabditis</taxon>
    </lineage>
</organism>
<dbReference type="GO" id="GO:0006631">
    <property type="term" value="P:fatty acid metabolic process"/>
    <property type="evidence" value="ECO:0007669"/>
    <property type="project" value="TreeGrafter"/>
</dbReference>
<dbReference type="CTD" id="9807296"/>
<dbReference type="PANTHER" id="PTHR23310">
    <property type="entry name" value="ACYL-COA-BINDING PROTEIN, ACBP"/>
    <property type="match status" value="1"/>
</dbReference>
<gene>
    <name evidence="3" type="ORF">GCK72_010013</name>
</gene>
<proteinExistence type="predicted"/>
<keyword evidence="1" id="KW-0446">Lipid-binding</keyword>
<evidence type="ECO:0000313" key="4">
    <source>
        <dbReference type="Proteomes" id="UP000483820"/>
    </source>
</evidence>
<dbReference type="SUPFAM" id="SSF47027">
    <property type="entry name" value="Acyl-CoA binding protein"/>
    <property type="match status" value="1"/>
</dbReference>
<dbReference type="PANTHER" id="PTHR23310:SF124">
    <property type="entry name" value="ACB DOMAIN-CONTAINING PROTEIN"/>
    <property type="match status" value="1"/>
</dbReference>
<evidence type="ECO:0000256" key="1">
    <source>
        <dbReference type="ARBA" id="ARBA00023121"/>
    </source>
</evidence>
<dbReference type="InterPro" id="IPR000582">
    <property type="entry name" value="Acyl-CoA-binding_protein"/>
</dbReference>
<dbReference type="EMBL" id="WUAV01000003">
    <property type="protein sequence ID" value="KAF1761757.1"/>
    <property type="molecule type" value="Genomic_DNA"/>
</dbReference>
<dbReference type="GeneID" id="9807296"/>
<dbReference type="RefSeq" id="XP_003105972.2">
    <property type="nucleotide sequence ID" value="XM_003105924.2"/>
</dbReference>
<dbReference type="GO" id="GO:0000062">
    <property type="term" value="F:fatty-acyl-CoA binding"/>
    <property type="evidence" value="ECO:0007669"/>
    <property type="project" value="InterPro"/>
</dbReference>
<accession>A0A6A5H3H9</accession>
<sequence length="136" mass="16489">METSLEDFKRIRARFVQRKVLKYEFELFTKFEGHTRNIWGFHQQAIIGDINVPKLNYMEIEEGERSWMWRWINGNEKWHAWNKCRGLTKEEASKKFIEEVQKLKSEIHQLLIEWKIEISNDPKGSELNNNDALFMD</sequence>
<evidence type="ECO:0000259" key="2">
    <source>
        <dbReference type="PROSITE" id="PS51228"/>
    </source>
</evidence>
<dbReference type="AlphaFoldDB" id="A0A6A5H3H9"/>
<comment type="caution">
    <text evidence="3">The sequence shown here is derived from an EMBL/GenBank/DDBJ whole genome shotgun (WGS) entry which is preliminary data.</text>
</comment>
<dbReference type="Proteomes" id="UP000483820">
    <property type="component" value="Chromosome III"/>
</dbReference>
<dbReference type="PROSITE" id="PS51228">
    <property type="entry name" value="ACB_2"/>
    <property type="match status" value="1"/>
</dbReference>
<dbReference type="KEGG" id="crq:GCK72_010013"/>
<name>A0A6A5H3H9_CAERE</name>